<dbReference type="PROSITE" id="PS50056">
    <property type="entry name" value="TYR_PHOSPHATASE_2"/>
    <property type="match status" value="1"/>
</dbReference>
<dbReference type="Pfam" id="PF00782">
    <property type="entry name" value="DSPc"/>
    <property type="match status" value="1"/>
</dbReference>
<evidence type="ECO:0000256" key="2">
    <source>
        <dbReference type="ARBA" id="ARBA00013064"/>
    </source>
</evidence>
<evidence type="ECO:0000256" key="1">
    <source>
        <dbReference type="ARBA" id="ARBA00008601"/>
    </source>
</evidence>
<dbReference type="PANTHER" id="PTHR45848">
    <property type="entry name" value="DUAL SPECIFICITY PROTEIN PHOSPHATASE 12 FAMILY MEMBER"/>
    <property type="match status" value="1"/>
</dbReference>
<comment type="similarity">
    <text evidence="1">Belongs to the protein-tyrosine phosphatase family. Non-receptor class dual specificity subfamily.</text>
</comment>
<dbReference type="EMBL" id="HBKQ01011062">
    <property type="protein sequence ID" value="CAE2218581.1"/>
    <property type="molecule type" value="Transcribed_RNA"/>
</dbReference>
<keyword evidence="3" id="KW-0378">Hydrolase</keyword>
<organism evidence="7">
    <name type="scientific">Odontella aurita</name>
    <dbReference type="NCBI Taxonomy" id="265563"/>
    <lineage>
        <taxon>Eukaryota</taxon>
        <taxon>Sar</taxon>
        <taxon>Stramenopiles</taxon>
        <taxon>Ochrophyta</taxon>
        <taxon>Bacillariophyta</taxon>
        <taxon>Mediophyceae</taxon>
        <taxon>Biddulphiophycidae</taxon>
        <taxon>Eupodiscales</taxon>
        <taxon>Odontellaceae</taxon>
        <taxon>Odontella</taxon>
    </lineage>
</organism>
<dbReference type="PANTHER" id="PTHR45848:SF4">
    <property type="entry name" value="DUAL SPECIFICITY PROTEIN PHOSPHATASE 12"/>
    <property type="match status" value="1"/>
</dbReference>
<reference evidence="7" key="1">
    <citation type="submission" date="2021-01" db="EMBL/GenBank/DDBJ databases">
        <authorList>
            <person name="Corre E."/>
            <person name="Pelletier E."/>
            <person name="Niang G."/>
            <person name="Scheremetjew M."/>
            <person name="Finn R."/>
            <person name="Kale V."/>
            <person name="Holt S."/>
            <person name="Cochrane G."/>
            <person name="Meng A."/>
            <person name="Brown T."/>
            <person name="Cohen L."/>
        </authorList>
    </citation>
    <scope>NUCLEOTIDE SEQUENCE</scope>
    <source>
        <strain evidence="7">Isolate 1302-5</strain>
    </source>
</reference>
<feature type="domain" description="Tyrosine specific protein phosphatases" evidence="6">
    <location>
        <begin position="78"/>
        <end position="122"/>
    </location>
</feature>
<dbReference type="InterPro" id="IPR020422">
    <property type="entry name" value="TYR_PHOSPHATASE_DUAL_dom"/>
</dbReference>
<proteinExistence type="inferred from homology"/>
<keyword evidence="4" id="KW-0904">Protein phosphatase</keyword>
<dbReference type="GO" id="GO:0008138">
    <property type="term" value="F:protein tyrosine/serine/threonine phosphatase activity"/>
    <property type="evidence" value="ECO:0007669"/>
    <property type="project" value="TreeGrafter"/>
</dbReference>
<sequence>MSSPPTAASVARNPNYSSLIHSQLYVGDLATASDAALLDTLGITHVVSCGFARPLYCGGKYKYACLDPLQDDPAANLVRYLPRVTGFIEKAVDQGGAVLVHCVYGQSRSCAVCVAFLMRRELRRKLLASRRSGAGGKTALHRPGKFSEEDKGKEGKIIIGVVDIEGGVCDMDLLRQWYNFVESRRVAMAINPGFVRQLELFRRMGCGLVRTSKGAEESNQEGSSNNPIVKRPTMSRPHASFRSFKCCCEYRESGTVARFFPSLAEYASATISKGEGGRLKEMITECYRCFQCQTYLFHRDNVLDGWTKKDETSIPQSEYWSNSAGGRECIARWQHRSKVRSRSSAKGHNTALVGNCGKVIHVEPIKWMREQMLLPSLSAGATELQCNGRLLCPVCGRKIGSWDFLQNETVSSQPYACVSVISSKVEVR</sequence>
<evidence type="ECO:0000256" key="3">
    <source>
        <dbReference type="ARBA" id="ARBA00022801"/>
    </source>
</evidence>
<dbReference type="CDD" id="cd14498">
    <property type="entry name" value="DSP"/>
    <property type="match status" value="1"/>
</dbReference>
<dbReference type="GO" id="GO:0004725">
    <property type="term" value="F:protein tyrosine phosphatase activity"/>
    <property type="evidence" value="ECO:0007669"/>
    <property type="project" value="UniProtKB-EC"/>
</dbReference>
<dbReference type="InterPro" id="IPR000340">
    <property type="entry name" value="Dual-sp_phosphatase_cat-dom"/>
</dbReference>
<dbReference type="SMART" id="SM00195">
    <property type="entry name" value="DSPc"/>
    <property type="match status" value="1"/>
</dbReference>
<gene>
    <name evidence="7" type="ORF">OAUR00152_LOCUS7434</name>
</gene>
<evidence type="ECO:0000256" key="4">
    <source>
        <dbReference type="ARBA" id="ARBA00022912"/>
    </source>
</evidence>
<evidence type="ECO:0000259" key="6">
    <source>
        <dbReference type="PROSITE" id="PS50056"/>
    </source>
</evidence>
<dbReference type="Gene3D" id="3.90.190.10">
    <property type="entry name" value="Protein tyrosine phosphatase superfamily"/>
    <property type="match status" value="1"/>
</dbReference>
<feature type="region of interest" description="Disordered" evidence="5">
    <location>
        <begin position="212"/>
        <end position="234"/>
    </location>
</feature>
<dbReference type="EC" id="3.1.3.48" evidence="2"/>
<name>A0A7S4I4S4_9STRA</name>
<dbReference type="InterPro" id="IPR029021">
    <property type="entry name" value="Prot-tyrosine_phosphatase-like"/>
</dbReference>
<evidence type="ECO:0000256" key="5">
    <source>
        <dbReference type="SAM" id="MobiDB-lite"/>
    </source>
</evidence>
<protein>
    <recommendedName>
        <fullName evidence="2">protein-tyrosine-phosphatase</fullName>
        <ecNumber evidence="2">3.1.3.48</ecNumber>
    </recommendedName>
</protein>
<dbReference type="AlphaFoldDB" id="A0A7S4I4S4"/>
<evidence type="ECO:0000313" key="7">
    <source>
        <dbReference type="EMBL" id="CAE2218581.1"/>
    </source>
</evidence>
<dbReference type="SUPFAM" id="SSF52799">
    <property type="entry name" value="(Phosphotyrosine protein) phosphatases II"/>
    <property type="match status" value="1"/>
</dbReference>
<accession>A0A7S4I4S4</accession>
<dbReference type="InterPro" id="IPR000387">
    <property type="entry name" value="Tyr_Pase_dom"/>
</dbReference>